<proteinExistence type="predicted"/>
<evidence type="ECO:0000313" key="2">
    <source>
        <dbReference type="Proteomes" id="UP000271817"/>
    </source>
</evidence>
<accession>A0AB37RDB1</accession>
<dbReference type="AlphaFoldDB" id="A0AB37RDB1"/>
<dbReference type="Proteomes" id="UP000271817">
    <property type="component" value="Unassembled WGS sequence"/>
</dbReference>
<gene>
    <name evidence="1" type="ORF">ALP33_102829</name>
</gene>
<evidence type="ECO:0000313" key="1">
    <source>
        <dbReference type="EMBL" id="RMU21332.1"/>
    </source>
</evidence>
<sequence>MIAKLYGAAQNMVLALDVPEPNLPLPVFFLVDYLNHKVKQWSLYGYSEHLVKTGMSEAQARHGATE</sequence>
<dbReference type="RefSeq" id="WP_046835186.1">
    <property type="nucleotide sequence ID" value="NZ_CP127045.1"/>
</dbReference>
<name>A0AB37RDB1_PSEAV</name>
<comment type="caution">
    <text evidence="1">The sequence shown here is derived from an EMBL/GenBank/DDBJ whole genome shotgun (WGS) entry which is preliminary data.</text>
</comment>
<reference evidence="1 2" key="1">
    <citation type="submission" date="2018-08" db="EMBL/GenBank/DDBJ databases">
        <title>Recombination of ecologically and evolutionarily significant loci maintains genetic cohesion in the Pseudomonas syringae species complex.</title>
        <authorList>
            <person name="Dillon M."/>
            <person name="Thakur S."/>
            <person name="Almeida R.N.D."/>
            <person name="Weir B.S."/>
            <person name="Guttman D.S."/>
        </authorList>
    </citation>
    <scope>NUCLEOTIDE SEQUENCE [LARGE SCALE GENOMIC DNA]</scope>
    <source>
        <strain evidence="1 2">ICMP 3402</strain>
    </source>
</reference>
<dbReference type="EMBL" id="RBTW01000085">
    <property type="protein sequence ID" value="RMU21332.1"/>
    <property type="molecule type" value="Genomic_DNA"/>
</dbReference>
<protein>
    <submittedName>
        <fullName evidence="1">Uncharacterized protein</fullName>
    </submittedName>
</protein>
<organism evidence="1 2">
    <name type="scientific">Pseudomonas amygdali pv. lachrymans</name>
    <name type="common">Pseudomonas syringae pv. lachrymans</name>
    <dbReference type="NCBI Taxonomy" id="53707"/>
    <lineage>
        <taxon>Bacteria</taxon>
        <taxon>Pseudomonadati</taxon>
        <taxon>Pseudomonadota</taxon>
        <taxon>Gammaproteobacteria</taxon>
        <taxon>Pseudomonadales</taxon>
        <taxon>Pseudomonadaceae</taxon>
        <taxon>Pseudomonas</taxon>
        <taxon>Pseudomonas amygdali</taxon>
    </lineage>
</organism>